<dbReference type="Proteomes" id="UP000298663">
    <property type="component" value="Unassembled WGS sequence"/>
</dbReference>
<name>A0A4U5NZR6_STECR</name>
<keyword evidence="1" id="KW-0472">Membrane</keyword>
<keyword evidence="1" id="KW-0812">Transmembrane</keyword>
<protein>
    <submittedName>
        <fullName evidence="2">Uncharacterized protein</fullName>
    </submittedName>
</protein>
<sequence>MNAPIKQRSIGTPYQCTMSSPEIVANLNSAKISLILRCILAVLSIIIMALIIAGPGWCYHTYWTGTICGSNGSIGNWDGGVWGQTVIFLGTPAMALTALAMTYLIVWKKKVDLLKHQLYYLGGCAIVCLVF</sequence>
<feature type="transmembrane region" description="Helical" evidence="1">
    <location>
        <begin position="86"/>
        <end position="106"/>
    </location>
</feature>
<keyword evidence="1" id="KW-1133">Transmembrane helix</keyword>
<evidence type="ECO:0000313" key="3">
    <source>
        <dbReference type="Proteomes" id="UP000298663"/>
    </source>
</evidence>
<evidence type="ECO:0000256" key="1">
    <source>
        <dbReference type="SAM" id="Phobius"/>
    </source>
</evidence>
<organism evidence="2 3">
    <name type="scientific">Steinernema carpocapsae</name>
    <name type="common">Entomopathogenic nematode</name>
    <dbReference type="NCBI Taxonomy" id="34508"/>
    <lineage>
        <taxon>Eukaryota</taxon>
        <taxon>Metazoa</taxon>
        <taxon>Ecdysozoa</taxon>
        <taxon>Nematoda</taxon>
        <taxon>Chromadorea</taxon>
        <taxon>Rhabditida</taxon>
        <taxon>Tylenchina</taxon>
        <taxon>Panagrolaimomorpha</taxon>
        <taxon>Strongyloidoidea</taxon>
        <taxon>Steinernematidae</taxon>
        <taxon>Steinernema</taxon>
    </lineage>
</organism>
<feature type="transmembrane region" description="Helical" evidence="1">
    <location>
        <begin position="34"/>
        <end position="53"/>
    </location>
</feature>
<keyword evidence="3" id="KW-1185">Reference proteome</keyword>
<gene>
    <name evidence="2" type="ORF">L596_013073</name>
</gene>
<comment type="caution">
    <text evidence="2">The sequence shown here is derived from an EMBL/GenBank/DDBJ whole genome shotgun (WGS) entry which is preliminary data.</text>
</comment>
<accession>A0A4U5NZR6</accession>
<proteinExistence type="predicted"/>
<evidence type="ECO:0000313" key="2">
    <source>
        <dbReference type="EMBL" id="TKR88901.1"/>
    </source>
</evidence>
<reference evidence="2 3" key="2">
    <citation type="journal article" date="2019" name="G3 (Bethesda)">
        <title>Hybrid Assembly of the Genome of the Entomopathogenic Nematode Steinernema carpocapsae Identifies the X-Chromosome.</title>
        <authorList>
            <person name="Serra L."/>
            <person name="Macchietto M."/>
            <person name="Macias-Munoz A."/>
            <person name="McGill C.J."/>
            <person name="Rodriguez I.M."/>
            <person name="Rodriguez B."/>
            <person name="Murad R."/>
            <person name="Mortazavi A."/>
        </authorList>
    </citation>
    <scope>NUCLEOTIDE SEQUENCE [LARGE SCALE GENOMIC DNA]</scope>
    <source>
        <strain evidence="2 3">ALL</strain>
    </source>
</reference>
<dbReference type="EMBL" id="AZBU02000003">
    <property type="protein sequence ID" value="TKR88901.1"/>
    <property type="molecule type" value="Genomic_DNA"/>
</dbReference>
<dbReference type="AlphaFoldDB" id="A0A4U5NZR6"/>
<reference evidence="2 3" key="1">
    <citation type="journal article" date="2015" name="Genome Biol.">
        <title>Comparative genomics of Steinernema reveals deeply conserved gene regulatory networks.</title>
        <authorList>
            <person name="Dillman A.R."/>
            <person name="Macchietto M."/>
            <person name="Porter C.F."/>
            <person name="Rogers A."/>
            <person name="Williams B."/>
            <person name="Antoshechkin I."/>
            <person name="Lee M.M."/>
            <person name="Goodwin Z."/>
            <person name="Lu X."/>
            <person name="Lewis E.E."/>
            <person name="Goodrich-Blair H."/>
            <person name="Stock S.P."/>
            <person name="Adams B.J."/>
            <person name="Sternberg P.W."/>
            <person name="Mortazavi A."/>
        </authorList>
    </citation>
    <scope>NUCLEOTIDE SEQUENCE [LARGE SCALE GENOMIC DNA]</scope>
    <source>
        <strain evidence="2 3">ALL</strain>
    </source>
</reference>